<dbReference type="AlphaFoldDB" id="A0A8H5H9T2"/>
<dbReference type="GO" id="GO:0035312">
    <property type="term" value="F:5'-3' DNA exonuclease activity"/>
    <property type="evidence" value="ECO:0007669"/>
    <property type="project" value="TreeGrafter"/>
</dbReference>
<dbReference type="GO" id="GO:0003684">
    <property type="term" value="F:damaged DNA binding"/>
    <property type="evidence" value="ECO:0007669"/>
    <property type="project" value="TreeGrafter"/>
</dbReference>
<dbReference type="PANTHER" id="PTHR23240">
    <property type="entry name" value="DNA CROSS-LINK REPAIR PROTEIN PSO2/SNM1-RELATED"/>
    <property type="match status" value="1"/>
</dbReference>
<dbReference type="GO" id="GO:0000723">
    <property type="term" value="P:telomere maintenance"/>
    <property type="evidence" value="ECO:0007669"/>
    <property type="project" value="TreeGrafter"/>
</dbReference>
<keyword evidence="3" id="KW-0540">Nuclease</keyword>
<keyword evidence="5" id="KW-0227">DNA damage</keyword>
<keyword evidence="7" id="KW-0269">Exonuclease</keyword>
<name>A0A8H5H9T2_9AGAR</name>
<dbReference type="Proteomes" id="UP000565441">
    <property type="component" value="Unassembled WGS sequence"/>
</dbReference>
<keyword evidence="9" id="KW-0234">DNA repair</keyword>
<feature type="compositionally biased region" description="Polar residues" evidence="13">
    <location>
        <begin position="784"/>
        <end position="798"/>
    </location>
</feature>
<keyword evidence="16" id="KW-1185">Reference proteome</keyword>
<keyword evidence="8" id="KW-0233">DNA recombination</keyword>
<evidence type="ECO:0000256" key="12">
    <source>
        <dbReference type="ARBA" id="ARBA00042677"/>
    </source>
</evidence>
<proteinExistence type="inferred from homology"/>
<sequence length="991" mass="109196">MPSGTPFNSFALPYRIRVDNFTSITDDNAAALHLLTHTHSDHIVGLSAQSFGYKVVCSKDAKEMLLRHEVYAERELLQLQLRSQKTRTYSHLKVDPIRASDGNLYHFGSRDLLETLPMHTPKEYELSDGECVTITLLDANHCPGAVMFLIEGSQGAVLHTGDFRAEPWFLESLTRNPILQPYLAPRTSGGSRTSNCNIVKTLEAIYLDTANVLSTLSVPTKEKATSGLVILMRMFADAVYFFINSWTWGYEDVLKAISREFSCPIHVDRYKYSVYQHTSDPFLRSIITQDPSSTRFHACERFHRCEYVAVDDEPGQSQYNPISHLGKRVVYINPVNMGSQSWDLYVKDTQARLSRGEEIHNLLVPLSRHSPLNELRDFVALFQPHRVIPNTLDPRLHGFDWAAIDRMFADCLNPDLGTRGVILPGPQLDIDNFVDEDLAGEDVTLRNLVGEGAADAAERWAENPHLKKKLEILSHYLDPAETDTMARVFGLPQHSIRLAPSGAAEKGAPSPPTKKGKERVVDSEDETDNGWSDDEQGKTAHRLFAGLAGIEGSKQYEWWVSSPAPSQNGEDERGILEQMDAEAEKPPTSTSGHKAGPSVPWMTRLTPASSPVRLKRQGIATVLRYNTPGKRRMTLDKSPPLTPTSRPSKRPAHETKGDSLASPICLSSSPVGAAEILRGRPHRRSTPKESNIAPRSTAMASGSRLAELQILTTVHPSASRVEFRHGPHTPIASTSRLPPSSPPILALSCCPLVDVNNLTRQTDSPFISNIHDSASKEKPIATSDKPSNSALTEGQNLSPLPDLCGGTNASGKKLISHGSPTSSTPLHKRRKYPSPKPNSPARTCLTKSPLRRAPGGESPERRRQQLQTQRLRIAERLAAARPDLVVSSYAVKRIKLLGRSTGIARPQPRLDCGGEGHSSAETVAKPPLTIPILHGASTILSFETVEDDDGGMDWNRSRELAEALRADVRNGRRPMLPPLLCAESQNQSLDA</sequence>
<keyword evidence="6" id="KW-0378">Hydrolase</keyword>
<evidence type="ECO:0000256" key="6">
    <source>
        <dbReference type="ARBA" id="ARBA00022801"/>
    </source>
</evidence>
<feature type="region of interest" description="Disordered" evidence="13">
    <location>
        <begin position="627"/>
        <end position="697"/>
    </location>
</feature>
<dbReference type="InterPro" id="IPR011084">
    <property type="entry name" value="DRMBL"/>
</dbReference>
<comment type="caution">
    <text evidence="15">The sequence shown here is derived from an EMBL/GenBank/DDBJ whole genome shotgun (WGS) entry which is preliminary data.</text>
</comment>
<evidence type="ECO:0000256" key="1">
    <source>
        <dbReference type="ARBA" id="ARBA00004123"/>
    </source>
</evidence>
<dbReference type="GO" id="GO:0006303">
    <property type="term" value="P:double-strand break repair via nonhomologous end joining"/>
    <property type="evidence" value="ECO:0007669"/>
    <property type="project" value="TreeGrafter"/>
</dbReference>
<gene>
    <name evidence="15" type="ORF">D9615_006587</name>
</gene>
<comment type="similarity">
    <text evidence="2">Belongs to the DNA repair metallo-beta-lactamase (DRMBL) family.</text>
</comment>
<dbReference type="GO" id="GO:0036297">
    <property type="term" value="P:interstrand cross-link repair"/>
    <property type="evidence" value="ECO:0007669"/>
    <property type="project" value="TreeGrafter"/>
</dbReference>
<evidence type="ECO:0000313" key="16">
    <source>
        <dbReference type="Proteomes" id="UP000565441"/>
    </source>
</evidence>
<keyword evidence="4" id="KW-0255">Endonuclease</keyword>
<keyword evidence="10" id="KW-0539">Nucleus</keyword>
<dbReference type="InterPro" id="IPR036866">
    <property type="entry name" value="RibonucZ/Hydroxyglut_hydro"/>
</dbReference>
<dbReference type="OrthoDB" id="5561659at2759"/>
<dbReference type="SUPFAM" id="SSF56281">
    <property type="entry name" value="Metallo-hydrolase/oxidoreductase"/>
    <property type="match status" value="1"/>
</dbReference>
<evidence type="ECO:0000256" key="5">
    <source>
        <dbReference type="ARBA" id="ARBA00022763"/>
    </source>
</evidence>
<dbReference type="GO" id="GO:0004519">
    <property type="term" value="F:endonuclease activity"/>
    <property type="evidence" value="ECO:0007669"/>
    <property type="project" value="UniProtKB-KW"/>
</dbReference>
<evidence type="ECO:0000256" key="2">
    <source>
        <dbReference type="ARBA" id="ARBA00010304"/>
    </source>
</evidence>
<feature type="region of interest" description="Disordered" evidence="13">
    <location>
        <begin position="766"/>
        <end position="867"/>
    </location>
</feature>
<organism evidence="15 16">
    <name type="scientific">Tricholomella constricta</name>
    <dbReference type="NCBI Taxonomy" id="117010"/>
    <lineage>
        <taxon>Eukaryota</taxon>
        <taxon>Fungi</taxon>
        <taxon>Dikarya</taxon>
        <taxon>Basidiomycota</taxon>
        <taxon>Agaricomycotina</taxon>
        <taxon>Agaricomycetes</taxon>
        <taxon>Agaricomycetidae</taxon>
        <taxon>Agaricales</taxon>
        <taxon>Tricholomatineae</taxon>
        <taxon>Lyophyllaceae</taxon>
        <taxon>Tricholomella</taxon>
    </lineage>
</organism>
<evidence type="ECO:0000256" key="7">
    <source>
        <dbReference type="ARBA" id="ARBA00022839"/>
    </source>
</evidence>
<comment type="subcellular location">
    <subcellularLocation>
        <location evidence="1">Nucleus</location>
    </subcellularLocation>
</comment>
<feature type="region of interest" description="Disordered" evidence="13">
    <location>
        <begin position="581"/>
        <end position="605"/>
    </location>
</feature>
<dbReference type="GO" id="GO:0005634">
    <property type="term" value="C:nucleus"/>
    <property type="evidence" value="ECO:0007669"/>
    <property type="project" value="UniProtKB-SubCell"/>
</dbReference>
<evidence type="ECO:0000256" key="4">
    <source>
        <dbReference type="ARBA" id="ARBA00022759"/>
    </source>
</evidence>
<reference evidence="15 16" key="1">
    <citation type="journal article" date="2020" name="ISME J.">
        <title>Uncovering the hidden diversity of litter-decomposition mechanisms in mushroom-forming fungi.</title>
        <authorList>
            <person name="Floudas D."/>
            <person name="Bentzer J."/>
            <person name="Ahren D."/>
            <person name="Johansson T."/>
            <person name="Persson P."/>
            <person name="Tunlid A."/>
        </authorList>
    </citation>
    <scope>NUCLEOTIDE SEQUENCE [LARGE SCALE GENOMIC DNA]</scope>
    <source>
        <strain evidence="15 16">CBS 661.87</strain>
    </source>
</reference>
<evidence type="ECO:0000256" key="13">
    <source>
        <dbReference type="SAM" id="MobiDB-lite"/>
    </source>
</evidence>
<evidence type="ECO:0000256" key="10">
    <source>
        <dbReference type="ARBA" id="ARBA00023242"/>
    </source>
</evidence>
<dbReference type="PANTHER" id="PTHR23240:SF8">
    <property type="entry name" value="PROTEIN ARTEMIS"/>
    <property type="match status" value="1"/>
</dbReference>
<feature type="region of interest" description="Disordered" evidence="13">
    <location>
        <begin position="499"/>
        <end position="537"/>
    </location>
</feature>
<evidence type="ECO:0000256" key="8">
    <source>
        <dbReference type="ARBA" id="ARBA00023172"/>
    </source>
</evidence>
<evidence type="ECO:0000313" key="15">
    <source>
        <dbReference type="EMBL" id="KAF5379368.1"/>
    </source>
</evidence>
<evidence type="ECO:0000256" key="3">
    <source>
        <dbReference type="ARBA" id="ARBA00022722"/>
    </source>
</evidence>
<evidence type="ECO:0000259" key="14">
    <source>
        <dbReference type="Pfam" id="PF07522"/>
    </source>
</evidence>
<dbReference type="GO" id="GO:0006310">
    <property type="term" value="P:DNA recombination"/>
    <property type="evidence" value="ECO:0007669"/>
    <property type="project" value="UniProtKB-KW"/>
</dbReference>
<evidence type="ECO:0000256" key="9">
    <source>
        <dbReference type="ARBA" id="ARBA00023204"/>
    </source>
</evidence>
<feature type="compositionally biased region" description="Acidic residues" evidence="13">
    <location>
        <begin position="523"/>
        <end position="534"/>
    </location>
</feature>
<feature type="domain" description="DNA repair metallo-beta-lactamase" evidence="14">
    <location>
        <begin position="282"/>
        <end position="391"/>
    </location>
</feature>
<protein>
    <recommendedName>
        <fullName evidence="11">Protein artemis</fullName>
    </recommendedName>
    <alternativeName>
        <fullName evidence="12">DNA cross-link repair 1C protein</fullName>
    </alternativeName>
</protein>
<dbReference type="EMBL" id="JAACJP010000016">
    <property type="protein sequence ID" value="KAF5379368.1"/>
    <property type="molecule type" value="Genomic_DNA"/>
</dbReference>
<dbReference type="Gene3D" id="3.40.50.12650">
    <property type="match status" value="1"/>
</dbReference>
<accession>A0A8H5H9T2</accession>
<dbReference type="Pfam" id="PF07522">
    <property type="entry name" value="DRMBL"/>
    <property type="match status" value="1"/>
</dbReference>
<evidence type="ECO:0000256" key="11">
    <source>
        <dbReference type="ARBA" id="ARBA00039759"/>
    </source>
</evidence>
<dbReference type="Gene3D" id="3.60.15.10">
    <property type="entry name" value="Ribonuclease Z/Hydroxyacylglutathione hydrolase-like"/>
    <property type="match status" value="1"/>
</dbReference>